<dbReference type="Proteomes" id="UP000271678">
    <property type="component" value="Unassembled WGS sequence"/>
</dbReference>
<evidence type="ECO:0000256" key="1">
    <source>
        <dbReference type="SAM" id="Phobius"/>
    </source>
</evidence>
<name>A0A3M9M473_9MICO</name>
<keyword evidence="1" id="KW-0472">Membrane</keyword>
<evidence type="ECO:0000313" key="2">
    <source>
        <dbReference type="EMBL" id="RNI20286.1"/>
    </source>
</evidence>
<evidence type="ECO:0000313" key="3">
    <source>
        <dbReference type="Proteomes" id="UP000271678"/>
    </source>
</evidence>
<dbReference type="EMBL" id="RJJQ01000017">
    <property type="protein sequence ID" value="RNI20286.1"/>
    <property type="molecule type" value="Genomic_DNA"/>
</dbReference>
<reference evidence="2 3" key="1">
    <citation type="submission" date="2018-11" db="EMBL/GenBank/DDBJ databases">
        <title>Draft genome of Simplicispira Flexivirga sp. BO-16.</title>
        <authorList>
            <person name="Im W.T."/>
        </authorList>
    </citation>
    <scope>NUCLEOTIDE SEQUENCE [LARGE SCALE GENOMIC DNA]</scope>
    <source>
        <strain evidence="2 3">BO-16</strain>
    </source>
</reference>
<protein>
    <submittedName>
        <fullName evidence="2">Uncharacterized protein</fullName>
    </submittedName>
</protein>
<keyword evidence="1" id="KW-1133">Transmembrane helix</keyword>
<dbReference type="OrthoDB" id="5143764at2"/>
<keyword evidence="3" id="KW-1185">Reference proteome</keyword>
<comment type="caution">
    <text evidence="2">The sequence shown here is derived from an EMBL/GenBank/DDBJ whole genome shotgun (WGS) entry which is preliminary data.</text>
</comment>
<accession>A0A3M9M473</accession>
<dbReference type="RefSeq" id="WP_123272322.1">
    <property type="nucleotide sequence ID" value="NZ_RJJQ01000017.1"/>
</dbReference>
<proteinExistence type="predicted"/>
<feature type="transmembrane region" description="Helical" evidence="1">
    <location>
        <begin position="6"/>
        <end position="22"/>
    </location>
</feature>
<sequence length="178" mass="19219">MLAKLVLVLAVIIVGSFLWYFMKSKVSGAHQQVRDRAIEGNFGRAIAAKPATKHLAMMGRTLTLGADPQRAGELITHVASSDDRVTDIHPEQGAVVIQIDGSYPRIRALLLPDRTVVGVEAMTWEMGFPQGAAVWDRIATAISQAATHQGIPVGEGAREFVKGENASGRPEIWIVRVA</sequence>
<organism evidence="2 3">
    <name type="scientific">Flexivirga caeni</name>
    <dbReference type="NCBI Taxonomy" id="2294115"/>
    <lineage>
        <taxon>Bacteria</taxon>
        <taxon>Bacillati</taxon>
        <taxon>Actinomycetota</taxon>
        <taxon>Actinomycetes</taxon>
        <taxon>Micrococcales</taxon>
        <taxon>Dermacoccaceae</taxon>
        <taxon>Flexivirga</taxon>
    </lineage>
</organism>
<keyword evidence="1" id="KW-0812">Transmembrane</keyword>
<dbReference type="AlphaFoldDB" id="A0A3M9M473"/>
<gene>
    <name evidence="2" type="ORF">EFY87_15140</name>
</gene>